<dbReference type="STRING" id="568069.A0A1J1I8S5"/>
<dbReference type="Proteomes" id="UP000183832">
    <property type="component" value="Unassembled WGS sequence"/>
</dbReference>
<dbReference type="AlphaFoldDB" id="A0A1J1I8S5"/>
<dbReference type="PANTHER" id="PTHR12001">
    <property type="entry name" value="GERANYLGERANYL PYROPHOSPHATE SYNTHASE"/>
    <property type="match status" value="1"/>
</dbReference>
<protein>
    <submittedName>
        <fullName evidence="1">CLUMA_CG009413, isoform A</fullName>
    </submittedName>
</protein>
<dbReference type="SUPFAM" id="SSF48576">
    <property type="entry name" value="Terpenoid synthases"/>
    <property type="match status" value="1"/>
</dbReference>
<dbReference type="OrthoDB" id="9983019at2759"/>
<reference evidence="1 2" key="1">
    <citation type="submission" date="2015-04" db="EMBL/GenBank/DDBJ databases">
        <authorList>
            <person name="Syromyatnikov M.Y."/>
            <person name="Popov V.N."/>
        </authorList>
    </citation>
    <scope>NUCLEOTIDE SEQUENCE [LARGE SCALE GENOMIC DNA]</scope>
</reference>
<organism evidence="1 2">
    <name type="scientific">Clunio marinus</name>
    <dbReference type="NCBI Taxonomy" id="568069"/>
    <lineage>
        <taxon>Eukaryota</taxon>
        <taxon>Metazoa</taxon>
        <taxon>Ecdysozoa</taxon>
        <taxon>Arthropoda</taxon>
        <taxon>Hexapoda</taxon>
        <taxon>Insecta</taxon>
        <taxon>Pterygota</taxon>
        <taxon>Neoptera</taxon>
        <taxon>Endopterygota</taxon>
        <taxon>Diptera</taxon>
        <taxon>Nematocera</taxon>
        <taxon>Chironomoidea</taxon>
        <taxon>Chironomidae</taxon>
        <taxon>Clunio</taxon>
    </lineage>
</organism>
<gene>
    <name evidence="1" type="ORF">CLUMA_CG009413</name>
</gene>
<evidence type="ECO:0000313" key="2">
    <source>
        <dbReference type="Proteomes" id="UP000183832"/>
    </source>
</evidence>
<evidence type="ECO:0000313" key="1">
    <source>
        <dbReference type="EMBL" id="CRK95972.1"/>
    </source>
</evidence>
<dbReference type="InterPro" id="IPR008949">
    <property type="entry name" value="Isoprenoid_synthase_dom_sf"/>
</dbReference>
<dbReference type="GO" id="GO:0008299">
    <property type="term" value="P:isoprenoid biosynthetic process"/>
    <property type="evidence" value="ECO:0007669"/>
    <property type="project" value="TreeGrafter"/>
</dbReference>
<dbReference type="PANTHER" id="PTHR12001:SF55">
    <property type="entry name" value="ALL TRANS-POLYPRENYL-DIPHOSPHATE SYNTHASE PDSS2"/>
    <property type="match status" value="1"/>
</dbReference>
<dbReference type="Gene3D" id="1.10.600.10">
    <property type="entry name" value="Farnesyl Diphosphate Synthase"/>
    <property type="match status" value="1"/>
</dbReference>
<dbReference type="GO" id="GO:0004659">
    <property type="term" value="F:prenyltransferase activity"/>
    <property type="evidence" value="ECO:0007669"/>
    <property type="project" value="TreeGrafter"/>
</dbReference>
<dbReference type="GO" id="GO:0006744">
    <property type="term" value="P:ubiquinone biosynthetic process"/>
    <property type="evidence" value="ECO:0007669"/>
    <property type="project" value="TreeGrafter"/>
</dbReference>
<dbReference type="EMBL" id="CVRI01000043">
    <property type="protein sequence ID" value="CRK95972.1"/>
    <property type="molecule type" value="Genomic_DNA"/>
</dbReference>
<dbReference type="GO" id="GO:1990234">
    <property type="term" value="C:transferase complex"/>
    <property type="evidence" value="ECO:0007669"/>
    <property type="project" value="TreeGrafter"/>
</dbReference>
<keyword evidence="2" id="KW-1185">Reference proteome</keyword>
<dbReference type="GO" id="GO:0005739">
    <property type="term" value="C:mitochondrion"/>
    <property type="evidence" value="ECO:0007669"/>
    <property type="project" value="TreeGrafter"/>
</dbReference>
<name>A0A1J1I8S5_9DIPT</name>
<sequence>MAFRKIYSTSKVIFNSIQYPQQVRSLSLSVVRFEQGKAVATKVDVKPEWERALSEAEKIIGQQTSFISLRYLMNDEVTNWGEHIRRLEGSNHPMYETAKLLFQQGHANNINKTWGLVVLLVSKMAGFATPPPAADIDSKSGLLKSQKILAEAVETTCTANDIHREGILNMQHLQYAGINLPPDSDLIFGNKMAILGGDILFGHAGMQFGKLKNHKANILLCTAGRDVADSHFIGDRDIQNNPLPSDPVKKLEEQKNNPVGFDEIPTDQIDNLKPFSLRDIMGTAENEWKLRNTLTTGSLLGKSCQGALMLANHPEELQKEAYFFGKHLFLGYQASKEFDMFMTEELPPSGRFNLVSAPVLFHLEADHSLYNEIKKGSESIDNIDYEKVHEIVRNGPGLDKTKELMNKNNLIATTLLYKFPESDARRALENIVLASEH</sequence>
<accession>A0A1J1I8S5</accession>
<proteinExistence type="predicted"/>